<name>A0A1Y2HKY6_9FUNG</name>
<sequence>MWCSVSMSIALLRSSWPWAATTSHPASTVTATPQSTATATATATASVHHEPISSPIPRMPLRVPPTGTHDLARARSIPAPSASHSTSAPSAPSSSHCSPPSSARAGSTANSGLAARRRRPLLTLALPPLNASGPAPGNSSNGSARLHSGSGSTSAATTMTRPISQAALVSPLLLSSPKSPHSIIEREARLTPADPRMLSLSPRPPAPTARRLVDRSRQARPSPSPTVFDDWDHWEDSTPLQPPRYGDHRGSRRMDSAEADAWWAGMVEMMEREGRCEQSRRMSAVGIRGVQEPPAYRAVTVAGR</sequence>
<feature type="compositionally biased region" description="Basic and acidic residues" evidence="1">
    <location>
        <begin position="245"/>
        <end position="254"/>
    </location>
</feature>
<dbReference type="AlphaFoldDB" id="A0A1Y2HKY6"/>
<accession>A0A1Y2HKY6</accession>
<evidence type="ECO:0000256" key="2">
    <source>
        <dbReference type="SAM" id="SignalP"/>
    </source>
</evidence>
<evidence type="ECO:0000313" key="3">
    <source>
        <dbReference type="EMBL" id="ORZ35240.1"/>
    </source>
</evidence>
<organism evidence="3 4">
    <name type="scientific">Catenaria anguillulae PL171</name>
    <dbReference type="NCBI Taxonomy" id="765915"/>
    <lineage>
        <taxon>Eukaryota</taxon>
        <taxon>Fungi</taxon>
        <taxon>Fungi incertae sedis</taxon>
        <taxon>Blastocladiomycota</taxon>
        <taxon>Blastocladiomycetes</taxon>
        <taxon>Blastocladiales</taxon>
        <taxon>Catenariaceae</taxon>
        <taxon>Catenaria</taxon>
    </lineage>
</organism>
<evidence type="ECO:0000313" key="4">
    <source>
        <dbReference type="Proteomes" id="UP000193411"/>
    </source>
</evidence>
<protein>
    <submittedName>
        <fullName evidence="3">Uncharacterized protein</fullName>
    </submittedName>
</protein>
<dbReference type="Proteomes" id="UP000193411">
    <property type="component" value="Unassembled WGS sequence"/>
</dbReference>
<dbReference type="EMBL" id="MCFL01000023">
    <property type="protein sequence ID" value="ORZ35240.1"/>
    <property type="molecule type" value="Genomic_DNA"/>
</dbReference>
<feature type="region of interest" description="Disordered" evidence="1">
    <location>
        <begin position="126"/>
        <end position="158"/>
    </location>
</feature>
<keyword evidence="2" id="KW-0732">Signal</keyword>
<feature type="compositionally biased region" description="Low complexity" evidence="1">
    <location>
        <begin position="74"/>
        <end position="105"/>
    </location>
</feature>
<keyword evidence="4" id="KW-1185">Reference proteome</keyword>
<reference evidence="3 4" key="1">
    <citation type="submission" date="2016-07" db="EMBL/GenBank/DDBJ databases">
        <title>Pervasive Adenine N6-methylation of Active Genes in Fungi.</title>
        <authorList>
            <consortium name="DOE Joint Genome Institute"/>
            <person name="Mondo S.J."/>
            <person name="Dannebaum R.O."/>
            <person name="Kuo R.C."/>
            <person name="Labutti K."/>
            <person name="Haridas S."/>
            <person name="Kuo A."/>
            <person name="Salamov A."/>
            <person name="Ahrendt S.R."/>
            <person name="Lipzen A."/>
            <person name="Sullivan W."/>
            <person name="Andreopoulos W.B."/>
            <person name="Clum A."/>
            <person name="Lindquist E."/>
            <person name="Daum C."/>
            <person name="Ramamoorthy G.K."/>
            <person name="Gryganskyi A."/>
            <person name="Culley D."/>
            <person name="Magnuson J.K."/>
            <person name="James T.Y."/>
            <person name="O'Malley M.A."/>
            <person name="Stajich J.E."/>
            <person name="Spatafora J.W."/>
            <person name="Visel A."/>
            <person name="Grigoriev I.V."/>
        </authorList>
    </citation>
    <scope>NUCLEOTIDE SEQUENCE [LARGE SCALE GENOMIC DNA]</scope>
    <source>
        <strain evidence="3 4">PL171</strain>
    </source>
</reference>
<proteinExistence type="predicted"/>
<feature type="region of interest" description="Disordered" evidence="1">
    <location>
        <begin position="47"/>
        <end position="113"/>
    </location>
</feature>
<gene>
    <name evidence="3" type="ORF">BCR44DRAFT_34292</name>
</gene>
<feature type="chain" id="PRO_5013299585" evidence="2">
    <location>
        <begin position="22"/>
        <end position="304"/>
    </location>
</feature>
<feature type="signal peptide" evidence="2">
    <location>
        <begin position="1"/>
        <end position="21"/>
    </location>
</feature>
<feature type="region of interest" description="Disordered" evidence="1">
    <location>
        <begin position="190"/>
        <end position="254"/>
    </location>
</feature>
<comment type="caution">
    <text evidence="3">The sequence shown here is derived from an EMBL/GenBank/DDBJ whole genome shotgun (WGS) entry which is preliminary data.</text>
</comment>
<evidence type="ECO:0000256" key="1">
    <source>
        <dbReference type="SAM" id="MobiDB-lite"/>
    </source>
</evidence>